<evidence type="ECO:0000313" key="5">
    <source>
        <dbReference type="EMBL" id="GAA1690030.1"/>
    </source>
</evidence>
<dbReference type="InterPro" id="IPR013216">
    <property type="entry name" value="Methyltransf_11"/>
</dbReference>
<dbReference type="Pfam" id="PF08241">
    <property type="entry name" value="Methyltransf_11"/>
    <property type="match status" value="1"/>
</dbReference>
<organism evidence="5 6">
    <name type="scientific">Glycomyces endophyticus</name>
    <dbReference type="NCBI Taxonomy" id="480996"/>
    <lineage>
        <taxon>Bacteria</taxon>
        <taxon>Bacillati</taxon>
        <taxon>Actinomycetota</taxon>
        <taxon>Actinomycetes</taxon>
        <taxon>Glycomycetales</taxon>
        <taxon>Glycomycetaceae</taxon>
        <taxon>Glycomyces</taxon>
    </lineage>
</organism>
<evidence type="ECO:0000259" key="4">
    <source>
        <dbReference type="Pfam" id="PF08241"/>
    </source>
</evidence>
<dbReference type="PANTHER" id="PTHR43464">
    <property type="entry name" value="METHYLTRANSFERASE"/>
    <property type="match status" value="1"/>
</dbReference>
<keyword evidence="3" id="KW-0949">S-adenosyl-L-methionine</keyword>
<dbReference type="SUPFAM" id="SSF53335">
    <property type="entry name" value="S-adenosyl-L-methionine-dependent methyltransferases"/>
    <property type="match status" value="1"/>
</dbReference>
<name>A0ABP4TL64_9ACTN</name>
<keyword evidence="6" id="KW-1185">Reference proteome</keyword>
<keyword evidence="2" id="KW-0808">Transferase</keyword>
<reference evidence="6" key="1">
    <citation type="journal article" date="2019" name="Int. J. Syst. Evol. Microbiol.">
        <title>The Global Catalogue of Microorganisms (GCM) 10K type strain sequencing project: providing services to taxonomists for standard genome sequencing and annotation.</title>
        <authorList>
            <consortium name="The Broad Institute Genomics Platform"/>
            <consortium name="The Broad Institute Genome Sequencing Center for Infectious Disease"/>
            <person name="Wu L."/>
            <person name="Ma J."/>
        </authorList>
    </citation>
    <scope>NUCLEOTIDE SEQUENCE [LARGE SCALE GENOMIC DNA]</scope>
    <source>
        <strain evidence="6">JCM 16001</strain>
    </source>
</reference>
<keyword evidence="1" id="KW-0489">Methyltransferase</keyword>
<evidence type="ECO:0000256" key="3">
    <source>
        <dbReference type="ARBA" id="ARBA00022691"/>
    </source>
</evidence>
<dbReference type="Gene3D" id="3.40.50.150">
    <property type="entry name" value="Vaccinia Virus protein VP39"/>
    <property type="match status" value="1"/>
</dbReference>
<dbReference type="InterPro" id="IPR029063">
    <property type="entry name" value="SAM-dependent_MTases_sf"/>
</dbReference>
<sequence>MRRQTRAARGGAADALAPNDPALYDRLAGEWWRPRGVFAVLHWLAAARGGLVPPADRPSAVLVDLGCGAGLLAPHLEGKGYTHIGVDLSRESLRLAASRGVLAVRGDVCAVPLPDGCADVVAAGEIFEHVPDLGRAVAEACRLLRPGGLLVVDTLAATALCRFLAVTVAERIPRIAVRGVHDPRLLVDRERLVEECARHGVALGLRGVRPSLVDAALWGLGRRASVRMVPVPTTAVLFQAWGRRGPLA</sequence>
<protein>
    <recommendedName>
        <fullName evidence="4">Methyltransferase type 11 domain-containing protein</fullName>
    </recommendedName>
</protein>
<evidence type="ECO:0000256" key="2">
    <source>
        <dbReference type="ARBA" id="ARBA00022679"/>
    </source>
</evidence>
<dbReference type="EMBL" id="BAAAQF010000022">
    <property type="protein sequence ID" value="GAA1690030.1"/>
    <property type="molecule type" value="Genomic_DNA"/>
</dbReference>
<accession>A0ABP4TL64</accession>
<comment type="caution">
    <text evidence="5">The sequence shown here is derived from an EMBL/GenBank/DDBJ whole genome shotgun (WGS) entry which is preliminary data.</text>
</comment>
<proteinExistence type="predicted"/>
<evidence type="ECO:0000256" key="1">
    <source>
        <dbReference type="ARBA" id="ARBA00022603"/>
    </source>
</evidence>
<dbReference type="RefSeq" id="WP_344490690.1">
    <property type="nucleotide sequence ID" value="NZ_BAAAQF010000022.1"/>
</dbReference>
<feature type="domain" description="Methyltransferase type 11" evidence="4">
    <location>
        <begin position="63"/>
        <end position="152"/>
    </location>
</feature>
<dbReference type="PANTHER" id="PTHR43464:SF19">
    <property type="entry name" value="UBIQUINONE BIOSYNTHESIS O-METHYLTRANSFERASE, MITOCHONDRIAL"/>
    <property type="match status" value="1"/>
</dbReference>
<dbReference type="Proteomes" id="UP001499851">
    <property type="component" value="Unassembled WGS sequence"/>
</dbReference>
<dbReference type="CDD" id="cd02440">
    <property type="entry name" value="AdoMet_MTases"/>
    <property type="match status" value="1"/>
</dbReference>
<evidence type="ECO:0000313" key="6">
    <source>
        <dbReference type="Proteomes" id="UP001499851"/>
    </source>
</evidence>
<gene>
    <name evidence="5" type="ORF">GCM10009830_42050</name>
</gene>